<dbReference type="InterPro" id="IPR050595">
    <property type="entry name" value="Bact_response_regulator"/>
</dbReference>
<evidence type="ECO:0000313" key="4">
    <source>
        <dbReference type="EMBL" id="KNH03450.1"/>
    </source>
</evidence>
<feature type="domain" description="Response regulatory" evidence="3">
    <location>
        <begin position="1"/>
        <end position="115"/>
    </location>
</feature>
<evidence type="ECO:0000259" key="3">
    <source>
        <dbReference type="PROSITE" id="PS50110"/>
    </source>
</evidence>
<dbReference type="SMART" id="SM00448">
    <property type="entry name" value="REC"/>
    <property type="match status" value="1"/>
</dbReference>
<sequence length="124" mass="13363">MLIIEDNALIALDLETQMEDLGCDVVGVAVTAAQAIDTARRTLPDLALVDLQLADGSRGQDAALVLRSELDVACIILSGSLHSVTEEERLAIRPLAMLSKPVLPHELGDVVSRYQKPHRQTKGL</sequence>
<dbReference type="PANTHER" id="PTHR44591">
    <property type="entry name" value="STRESS RESPONSE REGULATOR PROTEIN 1"/>
    <property type="match status" value="1"/>
</dbReference>
<dbReference type="AlphaFoldDB" id="A0A0L1KHD9"/>
<dbReference type="PATRIC" id="fig|1306953.7.peg.1056"/>
<proteinExistence type="predicted"/>
<evidence type="ECO:0000313" key="5">
    <source>
        <dbReference type="Proteomes" id="UP000037446"/>
    </source>
</evidence>
<evidence type="ECO:0000256" key="1">
    <source>
        <dbReference type="ARBA" id="ARBA00022553"/>
    </source>
</evidence>
<dbReference type="STRING" id="1306953.J121_1029"/>
<gene>
    <name evidence="4" type="ORF">J121_1029</name>
</gene>
<feature type="modified residue" description="4-aspartylphosphate" evidence="2">
    <location>
        <position position="50"/>
    </location>
</feature>
<keyword evidence="1 2" id="KW-0597">Phosphoprotein</keyword>
<dbReference type="InterPro" id="IPR001789">
    <property type="entry name" value="Sig_transdc_resp-reg_receiver"/>
</dbReference>
<evidence type="ECO:0000256" key="2">
    <source>
        <dbReference type="PROSITE-ProRule" id="PRU00169"/>
    </source>
</evidence>
<dbReference type="GO" id="GO:0000160">
    <property type="term" value="P:phosphorelay signal transduction system"/>
    <property type="evidence" value="ECO:0007669"/>
    <property type="project" value="InterPro"/>
</dbReference>
<reference evidence="5" key="1">
    <citation type="submission" date="2015-02" db="EMBL/GenBank/DDBJ databases">
        <authorList>
            <person name="Lima A.O."/>
            <person name="Cabral A."/>
            <person name="Porto L.M."/>
            <person name="Silva M.A."/>
        </authorList>
    </citation>
    <scope>NUCLEOTIDE SEQUENCE [LARGE SCALE GENOMIC DNA]</scope>
    <source>
        <strain evidence="5">LAMA 915</strain>
    </source>
</reference>
<dbReference type="Proteomes" id="UP000037446">
    <property type="component" value="Unassembled WGS sequence"/>
</dbReference>
<dbReference type="Gene3D" id="3.40.50.2300">
    <property type="match status" value="1"/>
</dbReference>
<dbReference type="Pfam" id="PF00072">
    <property type="entry name" value="Response_reg"/>
    <property type="match status" value="1"/>
</dbReference>
<organism evidence="4 5">
    <name type="scientific">Qipengyuania citrea LAMA 915</name>
    <dbReference type="NCBI Taxonomy" id="1306953"/>
    <lineage>
        <taxon>Bacteria</taxon>
        <taxon>Pseudomonadati</taxon>
        <taxon>Pseudomonadota</taxon>
        <taxon>Alphaproteobacteria</taxon>
        <taxon>Sphingomonadales</taxon>
        <taxon>Erythrobacteraceae</taxon>
        <taxon>Qipengyuania</taxon>
    </lineage>
</organism>
<protein>
    <submittedName>
        <fullName evidence="4">Response regulator</fullName>
    </submittedName>
</protein>
<dbReference type="PROSITE" id="PS50110">
    <property type="entry name" value="RESPONSE_REGULATORY"/>
    <property type="match status" value="1"/>
</dbReference>
<comment type="caution">
    <text evidence="4">The sequence shown here is derived from an EMBL/GenBank/DDBJ whole genome shotgun (WGS) entry which is preliminary data.</text>
</comment>
<dbReference type="SUPFAM" id="SSF52172">
    <property type="entry name" value="CheY-like"/>
    <property type="match status" value="1"/>
</dbReference>
<accession>A0A0L1KHD9</accession>
<dbReference type="EMBL" id="JYNE01000008">
    <property type="protein sequence ID" value="KNH03450.1"/>
    <property type="molecule type" value="Genomic_DNA"/>
</dbReference>
<dbReference type="RefSeq" id="WP_050599084.1">
    <property type="nucleotide sequence ID" value="NZ_JYNE01000008.1"/>
</dbReference>
<name>A0A0L1KHD9_9SPHN</name>
<dbReference type="PANTHER" id="PTHR44591:SF3">
    <property type="entry name" value="RESPONSE REGULATORY DOMAIN-CONTAINING PROTEIN"/>
    <property type="match status" value="1"/>
</dbReference>
<dbReference type="InterPro" id="IPR011006">
    <property type="entry name" value="CheY-like_superfamily"/>
</dbReference>